<evidence type="ECO:0000256" key="2">
    <source>
        <dbReference type="ARBA" id="ARBA00022679"/>
    </source>
</evidence>
<feature type="domain" description="4'-phosphopantetheinyl transferase" evidence="3">
    <location>
        <begin position="123"/>
        <end position="198"/>
    </location>
</feature>
<sequence length="224" mass="24569">MTHPSAHVVAHSWAPAVSEGRIEITRLDFDLAAPWSEADWDALSAEERERALRFVRHEDRLRMISTRAALRRLLGEKLGADPAALRFDSGAYGKLGLAGAGLFFNVSHSGACALIAVSRHWDVGVDIERADRKMDVAGLSSIALTREEREGIDAAGFFERWVAKEAALKALGLGITEKLQAFSVWPGQDDLYELRHAEAEWGDLRVARITAPPGYAAALAWKTP</sequence>
<comment type="caution">
    <text evidence="5">The sequence shown here is derived from an EMBL/GenBank/DDBJ whole genome shotgun (WGS) entry which is preliminary data.</text>
</comment>
<dbReference type="AlphaFoldDB" id="A0A549T7C4"/>
<evidence type="ECO:0000313" key="5">
    <source>
        <dbReference type="EMBL" id="TRL37750.1"/>
    </source>
</evidence>
<dbReference type="Pfam" id="PF22624">
    <property type="entry name" value="AASDHPPT_N"/>
    <property type="match status" value="1"/>
</dbReference>
<dbReference type="InterPro" id="IPR037143">
    <property type="entry name" value="4-PPantetheinyl_Trfase_dom_sf"/>
</dbReference>
<dbReference type="PANTHER" id="PTHR12215:SF10">
    <property type="entry name" value="L-AMINOADIPATE-SEMIALDEHYDE DEHYDROGENASE-PHOSPHOPANTETHEINYL TRANSFERASE"/>
    <property type="match status" value="1"/>
</dbReference>
<dbReference type="EMBL" id="VJMF01000008">
    <property type="protein sequence ID" value="TRL37750.1"/>
    <property type="molecule type" value="Genomic_DNA"/>
</dbReference>
<organism evidence="5 6">
    <name type="scientific">Methylosinus sporium</name>
    <dbReference type="NCBI Taxonomy" id="428"/>
    <lineage>
        <taxon>Bacteria</taxon>
        <taxon>Pseudomonadati</taxon>
        <taxon>Pseudomonadota</taxon>
        <taxon>Alphaproteobacteria</taxon>
        <taxon>Hyphomicrobiales</taxon>
        <taxon>Methylocystaceae</taxon>
        <taxon>Methylosinus</taxon>
    </lineage>
</organism>
<protein>
    <submittedName>
        <fullName evidence="5">4'-phosphopantetheinyl transferase superfamily protein</fullName>
    </submittedName>
</protein>
<evidence type="ECO:0000259" key="3">
    <source>
        <dbReference type="Pfam" id="PF01648"/>
    </source>
</evidence>
<dbReference type="InterPro" id="IPR050559">
    <property type="entry name" value="P-Pant_transferase_sf"/>
</dbReference>
<dbReference type="Gene3D" id="3.90.470.20">
    <property type="entry name" value="4'-phosphopantetheinyl transferase domain"/>
    <property type="match status" value="2"/>
</dbReference>
<name>A0A549T7C4_METSR</name>
<dbReference type="GO" id="GO:0008897">
    <property type="term" value="F:holo-[acyl-carrier-protein] synthase activity"/>
    <property type="evidence" value="ECO:0007669"/>
    <property type="project" value="InterPro"/>
</dbReference>
<keyword evidence="2 5" id="KW-0808">Transferase</keyword>
<gene>
    <name evidence="5" type="ORF">FM996_01840</name>
</gene>
<dbReference type="InterPro" id="IPR008278">
    <property type="entry name" value="4-PPantetheinyl_Trfase_dom"/>
</dbReference>
<dbReference type="Proteomes" id="UP000316781">
    <property type="component" value="Unassembled WGS sequence"/>
</dbReference>
<dbReference type="InterPro" id="IPR055066">
    <property type="entry name" value="AASDHPPT_N"/>
</dbReference>
<dbReference type="PANTHER" id="PTHR12215">
    <property type="entry name" value="PHOSPHOPANTETHEINE TRANSFERASE"/>
    <property type="match status" value="1"/>
</dbReference>
<dbReference type="RefSeq" id="WP_142861577.1">
    <property type="nucleotide sequence ID" value="NZ_VJMF01000008.1"/>
</dbReference>
<evidence type="ECO:0000313" key="6">
    <source>
        <dbReference type="Proteomes" id="UP000316781"/>
    </source>
</evidence>
<accession>A0A549T7C4</accession>
<proteinExistence type="inferred from homology"/>
<evidence type="ECO:0000256" key="1">
    <source>
        <dbReference type="ARBA" id="ARBA00010990"/>
    </source>
</evidence>
<reference evidence="5 6" key="1">
    <citation type="submission" date="2019-07" db="EMBL/GenBank/DDBJ databases">
        <title>Ln-dependent methylotrophs.</title>
        <authorList>
            <person name="Tani A."/>
        </authorList>
    </citation>
    <scope>NUCLEOTIDE SEQUENCE [LARGE SCALE GENOMIC DNA]</scope>
    <source>
        <strain evidence="5 6">SM89A</strain>
    </source>
</reference>
<dbReference type="GO" id="GO:0019878">
    <property type="term" value="P:lysine biosynthetic process via aminoadipic acid"/>
    <property type="evidence" value="ECO:0007669"/>
    <property type="project" value="TreeGrafter"/>
</dbReference>
<comment type="similarity">
    <text evidence="1">Belongs to the P-Pant transferase superfamily. Gsp/Sfp/HetI/AcpT family.</text>
</comment>
<dbReference type="Pfam" id="PF01648">
    <property type="entry name" value="ACPS"/>
    <property type="match status" value="1"/>
</dbReference>
<dbReference type="GO" id="GO:0000287">
    <property type="term" value="F:magnesium ion binding"/>
    <property type="evidence" value="ECO:0007669"/>
    <property type="project" value="InterPro"/>
</dbReference>
<feature type="domain" description="4'-phosphopantetheinyl transferase N-terminal" evidence="4">
    <location>
        <begin position="41"/>
        <end position="117"/>
    </location>
</feature>
<dbReference type="GO" id="GO:0005829">
    <property type="term" value="C:cytosol"/>
    <property type="evidence" value="ECO:0007669"/>
    <property type="project" value="TreeGrafter"/>
</dbReference>
<dbReference type="SUPFAM" id="SSF56214">
    <property type="entry name" value="4'-phosphopantetheinyl transferase"/>
    <property type="match status" value="2"/>
</dbReference>
<evidence type="ECO:0000259" key="4">
    <source>
        <dbReference type="Pfam" id="PF22624"/>
    </source>
</evidence>